<dbReference type="PROSITE" id="PS00107">
    <property type="entry name" value="PROTEIN_KINASE_ATP"/>
    <property type="match status" value="1"/>
</dbReference>
<dbReference type="InterPro" id="IPR011009">
    <property type="entry name" value="Kinase-like_dom_sf"/>
</dbReference>
<evidence type="ECO:0000256" key="4">
    <source>
        <dbReference type="SAM" id="MobiDB-lite"/>
    </source>
</evidence>
<feature type="binding site" evidence="3">
    <location>
        <position position="374"/>
    </location>
    <ligand>
        <name>ATP</name>
        <dbReference type="ChEBI" id="CHEBI:30616"/>
    </ligand>
</feature>
<dbReference type="RefSeq" id="XP_014663622.1">
    <property type="nucleotide sequence ID" value="XM_014808136.1"/>
</dbReference>
<gene>
    <name evidence="7" type="primary">LOC106806259</name>
</gene>
<evidence type="ECO:0000256" key="3">
    <source>
        <dbReference type="PROSITE-ProRule" id="PRU10141"/>
    </source>
</evidence>
<organism evidence="6 7">
    <name type="scientific">Priapulus caudatus</name>
    <name type="common">Priapulid worm</name>
    <dbReference type="NCBI Taxonomy" id="37621"/>
    <lineage>
        <taxon>Eukaryota</taxon>
        <taxon>Metazoa</taxon>
        <taxon>Ecdysozoa</taxon>
        <taxon>Scalidophora</taxon>
        <taxon>Priapulida</taxon>
        <taxon>Priapulimorpha</taxon>
        <taxon>Priapulimorphida</taxon>
        <taxon>Priapulidae</taxon>
        <taxon>Priapulus</taxon>
    </lineage>
</organism>
<dbReference type="Gene3D" id="1.10.533.10">
    <property type="entry name" value="Death Domain, Fas"/>
    <property type="match status" value="1"/>
</dbReference>
<keyword evidence="6" id="KW-1185">Reference proteome</keyword>
<feature type="region of interest" description="Disordered" evidence="4">
    <location>
        <begin position="124"/>
        <end position="149"/>
    </location>
</feature>
<dbReference type="PANTHER" id="PTHR27001">
    <property type="entry name" value="OS01G0253100 PROTEIN"/>
    <property type="match status" value="1"/>
</dbReference>
<evidence type="ECO:0000256" key="1">
    <source>
        <dbReference type="ARBA" id="ARBA00022741"/>
    </source>
</evidence>
<dbReference type="SUPFAM" id="SSF56112">
    <property type="entry name" value="Protein kinase-like (PK-like)"/>
    <property type="match status" value="1"/>
</dbReference>
<dbReference type="InterPro" id="IPR000719">
    <property type="entry name" value="Prot_kinase_dom"/>
</dbReference>
<protein>
    <submittedName>
        <fullName evidence="7">Calmodulin-binding receptor-like cytoplasmic kinase 2 isoform X1</fullName>
    </submittedName>
</protein>
<keyword evidence="1 3" id="KW-0547">Nucleotide-binding</keyword>
<keyword evidence="2 3" id="KW-0067">ATP-binding</keyword>
<dbReference type="InterPro" id="IPR017441">
    <property type="entry name" value="Protein_kinase_ATP_BS"/>
</dbReference>
<dbReference type="SUPFAM" id="SSF47986">
    <property type="entry name" value="DEATH domain"/>
    <property type="match status" value="1"/>
</dbReference>
<dbReference type="PROSITE" id="PS50011">
    <property type="entry name" value="PROTEIN_KINASE_DOM"/>
    <property type="match status" value="1"/>
</dbReference>
<dbReference type="Pfam" id="PF00069">
    <property type="entry name" value="Pkinase"/>
    <property type="match status" value="1"/>
</dbReference>
<dbReference type="PANTHER" id="PTHR27001:SF939">
    <property type="entry name" value="INTERLEUKIN 1 RECEPTOR ASSOCIATED KINASE 1"/>
    <property type="match status" value="1"/>
</dbReference>
<reference evidence="7" key="1">
    <citation type="submission" date="2025-08" db="UniProtKB">
        <authorList>
            <consortium name="RefSeq"/>
        </authorList>
    </citation>
    <scope>IDENTIFICATION</scope>
</reference>
<dbReference type="InterPro" id="IPR011029">
    <property type="entry name" value="DEATH-like_dom_sf"/>
</dbReference>
<evidence type="ECO:0000313" key="6">
    <source>
        <dbReference type="Proteomes" id="UP000695022"/>
    </source>
</evidence>
<dbReference type="Gene3D" id="3.30.200.20">
    <property type="entry name" value="Phosphorylase Kinase, domain 1"/>
    <property type="match status" value="1"/>
</dbReference>
<evidence type="ECO:0000259" key="5">
    <source>
        <dbReference type="PROSITE" id="PS50011"/>
    </source>
</evidence>
<proteinExistence type="predicted"/>
<name>A0ABM1DUK1_PRICU</name>
<feature type="domain" description="Protein kinase" evidence="5">
    <location>
        <begin position="347"/>
        <end position="626"/>
    </location>
</feature>
<feature type="compositionally biased region" description="Polar residues" evidence="4">
    <location>
        <begin position="195"/>
        <end position="211"/>
    </location>
</feature>
<evidence type="ECO:0000256" key="2">
    <source>
        <dbReference type="ARBA" id="ARBA00022840"/>
    </source>
</evidence>
<feature type="region of interest" description="Disordered" evidence="4">
    <location>
        <begin position="184"/>
        <end position="213"/>
    </location>
</feature>
<evidence type="ECO:0000313" key="7">
    <source>
        <dbReference type="RefSeq" id="XP_014663622.1"/>
    </source>
</evidence>
<dbReference type="GeneID" id="106806259"/>
<dbReference type="Proteomes" id="UP000695022">
    <property type="component" value="Unplaced"/>
</dbReference>
<sequence length="635" mass="70615">MASAGNKLNIGQEPVCHAIDLGDLDFCILERLRKMLDGTFDFWRDLGAEMRIDKDFMAEIPIKIQQGRSPYELLHNVWKSQNKTVTDLYLVLVRTDHLRAARVLRDLVEPQYRLLCDVGSTTHLPGHQARGKPVNESDLPPPPAPPSASYYNEDIGVRFNFVPNISGSSKVGVQDTCFEMDTGYPSRPGPRPAPSETTDVWSQSDSCNITRSSSSSLDDSWNDSIAFEKRRAAAGDYYPGYASAFAMEKERRCNVHGAEGDGPQRFPVAADTCGDRSLEPSAVHSCDCALMEGSLLSCSDGRTSTTLGQQGSGREQRVCAEAESVACAIMRTQHVSYDELYEATAGFAADHELGHGEFGIVYRARVRSSAVAVKRFVKRQGLVVDDAAECKQINNVLRHLSRYQHENILQLCMYSIGGPESCLVYQYMPNGSLLDRLLFIKGYTAVLTWQQRLAIMEGTANAILFLHCSQPPLIHGNVKSANILLDKHMEPKLGDFGLAQPAPQGDATHATVSMVMGSAGYLPREYLDRRELSAEVDVYSYGVVMLEVATGRQAQEPASRKSDYLVDAVKALKKEGHSFTTIVDSHLEQSRMWLYLSEEFINLGLCCTHQVKKRRIPMQEVQNQLVKMRRQCNEL</sequence>
<dbReference type="Gene3D" id="1.10.510.10">
    <property type="entry name" value="Transferase(Phosphotransferase) domain 1"/>
    <property type="match status" value="1"/>
</dbReference>
<accession>A0ABM1DUK1</accession>